<gene>
    <name evidence="1" type="ORF">NQ176_g7432</name>
</gene>
<evidence type="ECO:0000313" key="2">
    <source>
        <dbReference type="Proteomes" id="UP001143910"/>
    </source>
</evidence>
<dbReference type="EMBL" id="JANJQO010001239">
    <property type="protein sequence ID" value="KAJ2971952.1"/>
    <property type="molecule type" value="Genomic_DNA"/>
</dbReference>
<name>A0ACC1MY68_9HYPO</name>
<accession>A0ACC1MY68</accession>
<proteinExistence type="predicted"/>
<protein>
    <submittedName>
        <fullName evidence="1">Uncharacterized protein</fullName>
    </submittedName>
</protein>
<dbReference type="Proteomes" id="UP001143910">
    <property type="component" value="Unassembled WGS sequence"/>
</dbReference>
<keyword evidence="2" id="KW-1185">Reference proteome</keyword>
<organism evidence="1 2">
    <name type="scientific">Zarea fungicola</name>
    <dbReference type="NCBI Taxonomy" id="93591"/>
    <lineage>
        <taxon>Eukaryota</taxon>
        <taxon>Fungi</taxon>
        <taxon>Dikarya</taxon>
        <taxon>Ascomycota</taxon>
        <taxon>Pezizomycotina</taxon>
        <taxon>Sordariomycetes</taxon>
        <taxon>Hypocreomycetidae</taxon>
        <taxon>Hypocreales</taxon>
        <taxon>Cordycipitaceae</taxon>
        <taxon>Zarea</taxon>
    </lineage>
</organism>
<reference evidence="1" key="1">
    <citation type="submission" date="2022-08" db="EMBL/GenBank/DDBJ databases">
        <title>Genome Sequence of Lecanicillium fungicola.</title>
        <authorList>
            <person name="Buettner E."/>
        </authorList>
    </citation>
    <scope>NUCLEOTIDE SEQUENCE</scope>
    <source>
        <strain evidence="1">Babe33</strain>
    </source>
</reference>
<comment type="caution">
    <text evidence="1">The sequence shown here is derived from an EMBL/GenBank/DDBJ whole genome shotgun (WGS) entry which is preliminary data.</text>
</comment>
<evidence type="ECO:0000313" key="1">
    <source>
        <dbReference type="EMBL" id="KAJ2971952.1"/>
    </source>
</evidence>
<sequence length="152" mass="16293">MDGTLIITGANGGLGSAIVSQIVRSPEYSKLYGIYAVRDTSTATALKAVLGGQTNGNNNYEILGLDLSQLADVRRFAAQINHQVAAGQLPPIRALVLNAGFQEHLAQTISKDGLDMSFQVNYLAHFLLTALLLQSMDKGKGRILVIGSWLHE</sequence>